<keyword evidence="4" id="KW-1185">Reference proteome</keyword>
<evidence type="ECO:0000256" key="1">
    <source>
        <dbReference type="SAM" id="Phobius"/>
    </source>
</evidence>
<keyword evidence="1" id="KW-1133">Transmembrane helix</keyword>
<keyword evidence="1" id="KW-0812">Transmembrane</keyword>
<keyword evidence="1" id="KW-0472">Membrane</keyword>
<dbReference type="Pfam" id="PF22570">
    <property type="entry name" value="LiaF-TM"/>
    <property type="match status" value="1"/>
</dbReference>
<dbReference type="InterPro" id="IPR054331">
    <property type="entry name" value="LiaF_TM"/>
</dbReference>
<name>A0A075QXG2_BRELA</name>
<dbReference type="KEGG" id="blr:BRLA_c007090"/>
<dbReference type="RefSeq" id="WP_003335441.1">
    <property type="nucleotide sequence ID" value="NZ_CP007806.1"/>
</dbReference>
<sequence>MQGQSGKLFLGLTLIVVGVLVLLDKLGLGIDRLIPMFIAGLLMVYGCKKVLSAGSTGNKGWGIFVFLFGLLMLLNKLSLLFGCLLAIAIIYFGCKLMKGQRHTAPYESTPSMWEREWAQSVLREDKLDCWENELKKRQHKDLF</sequence>
<evidence type="ECO:0000313" key="3">
    <source>
        <dbReference type="EMBL" id="AIG25067.1"/>
    </source>
</evidence>
<gene>
    <name evidence="3" type="ORF">BRLA_c007090</name>
</gene>
<dbReference type="STRING" id="1042163.BRLA_c007090"/>
<organism evidence="3 4">
    <name type="scientific">Brevibacillus laterosporus LMG 15441</name>
    <dbReference type="NCBI Taxonomy" id="1042163"/>
    <lineage>
        <taxon>Bacteria</taxon>
        <taxon>Bacillati</taxon>
        <taxon>Bacillota</taxon>
        <taxon>Bacilli</taxon>
        <taxon>Bacillales</taxon>
        <taxon>Paenibacillaceae</taxon>
        <taxon>Brevibacillus</taxon>
    </lineage>
</organism>
<feature type="domain" description="LiaF transmembrane" evidence="2">
    <location>
        <begin position="9"/>
        <end position="102"/>
    </location>
</feature>
<dbReference type="EMBL" id="CP007806">
    <property type="protein sequence ID" value="AIG25067.1"/>
    <property type="molecule type" value="Genomic_DNA"/>
</dbReference>
<proteinExistence type="predicted"/>
<dbReference type="HOGENOM" id="CLU_1892173_0_0_9"/>
<feature type="transmembrane region" description="Helical" evidence="1">
    <location>
        <begin position="6"/>
        <end position="26"/>
    </location>
</feature>
<reference evidence="3 4" key="1">
    <citation type="journal article" date="2011" name="J. Bacteriol.">
        <title>Genome sequence of Brevibacillus laterosporus LMG 15441, a pathogen of invertebrates.</title>
        <authorList>
            <person name="Djukic M."/>
            <person name="Poehlein A."/>
            <person name="Thurmer A."/>
            <person name="Daniel R."/>
        </authorList>
    </citation>
    <scope>NUCLEOTIDE SEQUENCE [LARGE SCALE GENOMIC DNA]</scope>
    <source>
        <strain evidence="3 4">LMG 15441</strain>
    </source>
</reference>
<feature type="transmembrane region" description="Helical" evidence="1">
    <location>
        <begin position="63"/>
        <end position="92"/>
    </location>
</feature>
<evidence type="ECO:0000313" key="4">
    <source>
        <dbReference type="Proteomes" id="UP000005850"/>
    </source>
</evidence>
<dbReference type="AlphaFoldDB" id="A0A075QXG2"/>
<accession>A0A075QXG2</accession>
<evidence type="ECO:0000259" key="2">
    <source>
        <dbReference type="Pfam" id="PF22570"/>
    </source>
</evidence>
<dbReference type="Proteomes" id="UP000005850">
    <property type="component" value="Chromosome"/>
</dbReference>
<protein>
    <submittedName>
        <fullName evidence="3">Putative membrane protein</fullName>
    </submittedName>
</protein>